<accession>A0A9N9XUY8</accession>
<comment type="caution">
    <text evidence="2">Lacks conserved residue(s) required for the propagation of feature annotation.</text>
</comment>
<dbReference type="Gene3D" id="2.60.120.290">
    <property type="entry name" value="Spermadhesin, CUB domain"/>
    <property type="match status" value="2"/>
</dbReference>
<feature type="domain" description="CUB" evidence="3">
    <location>
        <begin position="78"/>
        <end position="195"/>
    </location>
</feature>
<gene>
    <name evidence="4" type="ORF">PHYEVI_LOCUS9308</name>
</gene>
<proteinExistence type="predicted"/>
<dbReference type="OrthoDB" id="6337346at2759"/>
<keyword evidence="1" id="KW-1015">Disulfide bond</keyword>
<evidence type="ECO:0000259" key="3">
    <source>
        <dbReference type="PROSITE" id="PS01180"/>
    </source>
</evidence>
<dbReference type="InterPro" id="IPR035914">
    <property type="entry name" value="Sperma_CUB_dom_sf"/>
</dbReference>
<evidence type="ECO:0000256" key="2">
    <source>
        <dbReference type="PROSITE-ProRule" id="PRU00059"/>
    </source>
</evidence>
<evidence type="ECO:0000313" key="5">
    <source>
        <dbReference type="Proteomes" id="UP001153712"/>
    </source>
</evidence>
<dbReference type="InterPro" id="IPR000859">
    <property type="entry name" value="CUB_dom"/>
</dbReference>
<sequence>MDPKILGLVFLLTAYFYLHSAFAYWAPGFVRFPNNVCNTLENFSGVCLRKSQCAETGGVSSGTCANGIGRCCLHQGTCGGSSRYNNTYFINTNFPNPAGTASFCTFSIIPESRSICQIRLDFLSFTLSQPDGTGRCVFDSFIVTGAGSTVPIICGENTGQHVYLMVNGVDPIQLSITISTLVSLSRSFNIKITQIACDCPTLAPAGCLQYYTAPSATVSSFNYGMDLNGNINNFGNGTMVAGTRQLANTNYGICVNMLPGFCSITWAQSADPTSFTITQDTAADATVSGLPSNPLVGGNCTTDYVVIPNPYYPNRTAVMGTDRFCGNQFLTVTTSSKPFVLRTVTDGNENADAANRGFALTYSQQACSNTDALVLGK</sequence>
<dbReference type="PROSITE" id="PS01180">
    <property type="entry name" value="CUB"/>
    <property type="match status" value="1"/>
</dbReference>
<protein>
    <recommendedName>
        <fullName evidence="3">CUB domain-containing protein</fullName>
    </recommendedName>
</protein>
<keyword evidence="5" id="KW-1185">Reference proteome</keyword>
<evidence type="ECO:0000313" key="4">
    <source>
        <dbReference type="EMBL" id="CAG9863007.1"/>
    </source>
</evidence>
<dbReference type="PANTHER" id="PTHR33236">
    <property type="entry name" value="INTRAFLAGELLAR TRANSPORT PROTEIN 122 FAMILY PROTEIN-RELATED"/>
    <property type="match status" value="1"/>
</dbReference>
<dbReference type="Proteomes" id="UP001153712">
    <property type="component" value="Chromosome 6"/>
</dbReference>
<dbReference type="InterPro" id="IPR058698">
    <property type="entry name" value="CUB_metazoa"/>
</dbReference>
<dbReference type="Pfam" id="PF26080">
    <property type="entry name" value="CUB_animal"/>
    <property type="match status" value="1"/>
</dbReference>
<evidence type="ECO:0000256" key="1">
    <source>
        <dbReference type="ARBA" id="ARBA00023157"/>
    </source>
</evidence>
<name>A0A9N9XUY8_PHYSR</name>
<dbReference type="PANTHER" id="PTHR33236:SF5">
    <property type="entry name" value="CUB DOMAIN-CONTAINING PROTEIN"/>
    <property type="match status" value="1"/>
</dbReference>
<dbReference type="SUPFAM" id="SSF49854">
    <property type="entry name" value="Spermadhesin, CUB domain"/>
    <property type="match status" value="2"/>
</dbReference>
<dbReference type="AlphaFoldDB" id="A0A9N9XUY8"/>
<dbReference type="EMBL" id="OU900099">
    <property type="protein sequence ID" value="CAG9863007.1"/>
    <property type="molecule type" value="Genomic_DNA"/>
</dbReference>
<organism evidence="4 5">
    <name type="scientific">Phyllotreta striolata</name>
    <name type="common">Striped flea beetle</name>
    <name type="synonym">Crioceris striolata</name>
    <dbReference type="NCBI Taxonomy" id="444603"/>
    <lineage>
        <taxon>Eukaryota</taxon>
        <taxon>Metazoa</taxon>
        <taxon>Ecdysozoa</taxon>
        <taxon>Arthropoda</taxon>
        <taxon>Hexapoda</taxon>
        <taxon>Insecta</taxon>
        <taxon>Pterygota</taxon>
        <taxon>Neoptera</taxon>
        <taxon>Endopterygota</taxon>
        <taxon>Coleoptera</taxon>
        <taxon>Polyphaga</taxon>
        <taxon>Cucujiformia</taxon>
        <taxon>Chrysomeloidea</taxon>
        <taxon>Chrysomelidae</taxon>
        <taxon>Galerucinae</taxon>
        <taxon>Alticini</taxon>
        <taxon>Phyllotreta</taxon>
    </lineage>
</organism>
<reference evidence="4" key="1">
    <citation type="submission" date="2022-01" db="EMBL/GenBank/DDBJ databases">
        <authorList>
            <person name="King R."/>
        </authorList>
    </citation>
    <scope>NUCLEOTIDE SEQUENCE</scope>
</reference>